<comment type="pathway">
    <text evidence="1 11">Glycan biosynthesis; glycogen biosynthesis.</text>
</comment>
<dbReference type="Pfam" id="PF05693">
    <property type="entry name" value="Glycogen_syn"/>
    <property type="match status" value="1"/>
</dbReference>
<keyword evidence="4" id="KW-0597">Phosphoprotein</keyword>
<gene>
    <name evidence="13" type="primary">GYS1</name>
</gene>
<comment type="catalytic activity">
    <reaction evidence="10">
        <text>[(1-&gt;4)-alpha-D-glucosyl](n) + UDP-alpha-D-glucose = [(1-&gt;4)-alpha-D-glucosyl](n+1) + UDP + H(+)</text>
        <dbReference type="Rhea" id="RHEA:18549"/>
        <dbReference type="Rhea" id="RHEA-COMP:9584"/>
        <dbReference type="Rhea" id="RHEA-COMP:9587"/>
        <dbReference type="ChEBI" id="CHEBI:15378"/>
        <dbReference type="ChEBI" id="CHEBI:15444"/>
        <dbReference type="ChEBI" id="CHEBI:58223"/>
        <dbReference type="ChEBI" id="CHEBI:58885"/>
        <dbReference type="EC" id="2.4.1.11"/>
    </reaction>
    <physiologicalReaction direction="left-to-right" evidence="10">
        <dbReference type="Rhea" id="RHEA:18550"/>
    </physiologicalReaction>
</comment>
<dbReference type="GO" id="GO:0007507">
    <property type="term" value="P:heart development"/>
    <property type="evidence" value="ECO:0007669"/>
    <property type="project" value="Ensembl"/>
</dbReference>
<dbReference type="Gene3D" id="3.40.50.2000">
    <property type="entry name" value="Glycogen Phosphorylase B"/>
    <property type="match status" value="2"/>
</dbReference>
<dbReference type="SUPFAM" id="SSF53756">
    <property type="entry name" value="UDP-Glycosyltransferase/glycogen phosphorylase"/>
    <property type="match status" value="2"/>
</dbReference>
<reference evidence="13" key="3">
    <citation type="submission" date="2025-09" db="UniProtKB">
        <authorList>
            <consortium name="Ensembl"/>
        </authorList>
    </citation>
    <scope>IDENTIFICATION</scope>
    <source>
        <strain evidence="13">Hereford</strain>
    </source>
</reference>
<dbReference type="PANTHER" id="PTHR10176">
    <property type="entry name" value="GLYCOGEN SYNTHASE"/>
    <property type="match status" value="1"/>
</dbReference>
<sequence>MPLNRTLSMSSLPGLEDWEDEFDLENTVLFEVAWEVANKVGGIYTVLQTKAKVTGDEWGDNYYLVGPYTEQGVRTQVELLEPPTPALKRTLDSMNSKGCKVYFGRWLIEGGPLVVLLDVGASAWALERWKGELWDTCNIGVPWYDREANDAVLFGFLTTWFLGEFLAQSEEKPHVVAHFHEWLAGVGLCLCRARRLPVATIFTTHATLLGRYLCAGAVDFYNNLENFNVDKEAGERQIYHRYCMERAAAHCAHVFTTVSQITAIEAQHLLKRKPDIVTPNGLNVKKFSAMHEFQNLHAQSKARIQEFVRGHFYGHLDFNLDKTLYFFIAGRYEFSNKGADVFLEALARLNYLLRVNGSEQTVVAFFIMPARTNNFNVETLKGQAVRKQLWDTANTVKEKFGRKLYESLLVGSLPDMNKMLDKEDFTMMKRAIFATQRQSFPPVCTHNMLDDSSDPILTTIRRIGLFNSSADRVKVIFHPEFLSSTSPLLPVDYEEFVRGCHLGVFPSYYEPWGYTPAECTVMGIPSVSTNLSGFGCFMEEHIADPSAYGIYILDRRFRSLDDSCSQLTSFLYSFCQQSRRQRIIQRNRTERLSDLLDWKYLGRYYMSARHMALAKAFPEYFTYEPHEADATQGYRYPRPASVPPSPSLSRHSSPHQSEDEEEPRDLPPDEDDERYDEDEEAAKDRRNIRAPEWPRRASCTSSTGSKRGSRTRAPGQCSPVYSEGALPGVSNSAWRIPPPQLPSSSALWPSKWGQNHLASHSYWRTLSWSRCLSGLFWTRPYSSFPESEFPHISRLLWLPGNPSVEDNWLSSPAPSPKQPSTARPTMKPLGSGSQLLILEPRLCAASWSHPLDLELSPLDSRTSIFTSPRGSSIPKLCPVPSFGEREGPLMCAVLCLLHLVCSWERKAEGV</sequence>
<comment type="function">
    <text evidence="11">Transfers the glycosyl residue from UDP-Glc to the non-reducing end of alpha-1,4-glucan.</text>
</comment>
<evidence type="ECO:0000256" key="12">
    <source>
        <dbReference type="SAM" id="MobiDB-lite"/>
    </source>
</evidence>
<evidence type="ECO:0000256" key="10">
    <source>
        <dbReference type="ARBA" id="ARBA00047345"/>
    </source>
</evidence>
<reference evidence="13" key="2">
    <citation type="submission" date="2025-08" db="UniProtKB">
        <authorList>
            <consortium name="Ensembl"/>
        </authorList>
    </citation>
    <scope>IDENTIFICATION</scope>
    <source>
        <strain evidence="13">Hereford</strain>
    </source>
</reference>
<dbReference type="GO" id="GO:0061547">
    <property type="term" value="F:glycogen synthase activity, transferring glucose-1-phosphate"/>
    <property type="evidence" value="ECO:0007669"/>
    <property type="project" value="Ensembl"/>
</dbReference>
<comment type="subunit">
    <text evidence="9">Part of the GYS1-GYG1 complex, a heterooctamer composed of a tetramer of GYS1 and 2 dimers of GYG1, where each GYS1 protomer binds to one GYG1 subunit (via GYG1 C-terminus); the GYS1 tetramer may dissociate from GYG1 dimers to continue glycogen polymerization on its own.</text>
</comment>
<proteinExistence type="inferred from homology"/>
<evidence type="ECO:0000256" key="11">
    <source>
        <dbReference type="RuleBase" id="RU363104"/>
    </source>
</evidence>
<comment type="similarity">
    <text evidence="2 11">Belongs to the glycosyltransferase 3 family.</text>
</comment>
<dbReference type="GeneTree" id="ENSGT00390000018612"/>
<dbReference type="Ensembl" id="ENSBTAT00000121300.1">
    <property type="protein sequence ID" value="ENSBTAP00000078026.1"/>
    <property type="gene ID" value="ENSBTAG00000039958.5"/>
</dbReference>
<organism evidence="13 14">
    <name type="scientific">Bos taurus</name>
    <name type="common">Bovine</name>
    <dbReference type="NCBI Taxonomy" id="9913"/>
    <lineage>
        <taxon>Eukaryota</taxon>
        <taxon>Metazoa</taxon>
        <taxon>Chordata</taxon>
        <taxon>Craniata</taxon>
        <taxon>Vertebrata</taxon>
        <taxon>Euteleostomi</taxon>
        <taxon>Mammalia</taxon>
        <taxon>Eutheria</taxon>
        <taxon>Laurasiatheria</taxon>
        <taxon>Artiodactyla</taxon>
        <taxon>Ruminantia</taxon>
        <taxon>Pecora</taxon>
        <taxon>Bovidae</taxon>
        <taxon>Bovinae</taxon>
        <taxon>Bos</taxon>
    </lineage>
</organism>
<evidence type="ECO:0000256" key="4">
    <source>
        <dbReference type="ARBA" id="ARBA00022553"/>
    </source>
</evidence>
<protein>
    <recommendedName>
        <fullName evidence="11">Glycogen [starch] synthase</fullName>
        <ecNumber evidence="11">2.4.1.11</ecNumber>
    </recommendedName>
</protein>
<reference evidence="13" key="1">
    <citation type="submission" date="2018-03" db="EMBL/GenBank/DDBJ databases">
        <title>ARS-UCD1.2.</title>
        <authorList>
            <person name="Rosen B.D."/>
            <person name="Bickhart D.M."/>
            <person name="Koren S."/>
            <person name="Schnabel R.D."/>
            <person name="Hall R."/>
            <person name="Zimin A."/>
            <person name="Dreischer C."/>
            <person name="Schultheiss S."/>
            <person name="Schroeder S.G."/>
            <person name="Elsik C.G."/>
            <person name="Couldrey C."/>
            <person name="Liu G.E."/>
            <person name="Van Tassell C.P."/>
            <person name="Phillippy A.M."/>
            <person name="Smith T.P.L."/>
            <person name="Medrano J.F."/>
        </authorList>
    </citation>
    <scope>NUCLEOTIDE SEQUENCE [LARGE SCALE GENOMIC DNA]</scope>
    <source>
        <strain evidence="13">Hereford</strain>
    </source>
</reference>
<dbReference type="GO" id="GO:0005829">
    <property type="term" value="C:cytosol"/>
    <property type="evidence" value="ECO:0007669"/>
    <property type="project" value="Ensembl"/>
</dbReference>
<keyword evidence="3" id="KW-0021">Allosteric enzyme</keyword>
<feature type="compositionally biased region" description="Basic and acidic residues" evidence="12">
    <location>
        <begin position="682"/>
        <end position="695"/>
    </location>
</feature>
<dbReference type="PANTHER" id="PTHR10176:SF2">
    <property type="entry name" value="GLYCOGEN [STARCH] SYNTHASE, MUSCLE"/>
    <property type="match status" value="1"/>
</dbReference>
<feature type="region of interest" description="Disordered" evidence="12">
    <location>
        <begin position="631"/>
        <end position="721"/>
    </location>
</feature>
<keyword evidence="5 11" id="KW-0328">Glycosyltransferase</keyword>
<dbReference type="FunFam" id="3.40.50.2000:FF:000028">
    <property type="entry name" value="Glycogen [starch] synthase"/>
    <property type="match status" value="1"/>
</dbReference>
<dbReference type="InterPro" id="IPR008631">
    <property type="entry name" value="Glycogen_synth"/>
</dbReference>
<dbReference type="GO" id="GO:0016234">
    <property type="term" value="C:inclusion body"/>
    <property type="evidence" value="ECO:0007669"/>
    <property type="project" value="Ensembl"/>
</dbReference>
<evidence type="ECO:0000256" key="8">
    <source>
        <dbReference type="ARBA" id="ARBA00043883"/>
    </source>
</evidence>
<dbReference type="GlyGen" id="A0AAA9RZE5">
    <property type="glycosylation" value="1 site"/>
</dbReference>
<keyword evidence="14" id="KW-1185">Reference proteome</keyword>
<evidence type="ECO:0000256" key="1">
    <source>
        <dbReference type="ARBA" id="ARBA00004964"/>
    </source>
</evidence>
<accession>A0AAA9RZE5</accession>
<keyword evidence="7 11" id="KW-0320">Glycogen biosynthesis</keyword>
<evidence type="ECO:0000256" key="7">
    <source>
        <dbReference type="ARBA" id="ARBA00023056"/>
    </source>
</evidence>
<dbReference type="GO" id="GO:0004373">
    <property type="term" value="F:alpha-1,4-glucan glucosyltransferase (UDP-glucose donor) activity"/>
    <property type="evidence" value="ECO:0007669"/>
    <property type="project" value="UniProtKB-EC"/>
</dbReference>
<evidence type="ECO:0000256" key="9">
    <source>
        <dbReference type="ARBA" id="ARBA00044021"/>
    </source>
</evidence>
<dbReference type="AlphaFoldDB" id="A0AAA9RZE5"/>
<dbReference type="EC" id="2.4.1.11" evidence="11"/>
<dbReference type="Proteomes" id="UP000009136">
    <property type="component" value="Chromosome 18"/>
</dbReference>
<dbReference type="FunFam" id="3.40.50.2000:FF:000014">
    <property type="entry name" value="Glycogen [starch] synthase"/>
    <property type="match status" value="1"/>
</dbReference>
<comment type="function">
    <text evidence="8">Glycogen synthase participates in the glycogen biosynthetic process along with glycogenin and glycogen branching enzyme. Extends the primer composed of a few glucose units formed by glycogenin by adding new glucose units to it. In this context, glycogen synthase transfers the glycosyl residue from UDP-Glc to the non-reducing end of alpha-1,4-glucan.</text>
</comment>
<evidence type="ECO:0000256" key="3">
    <source>
        <dbReference type="ARBA" id="ARBA00022533"/>
    </source>
</evidence>
<evidence type="ECO:0000313" key="13">
    <source>
        <dbReference type="Ensembl" id="ENSBTAP00000078026.1"/>
    </source>
</evidence>
<evidence type="ECO:0000256" key="2">
    <source>
        <dbReference type="ARBA" id="ARBA00010686"/>
    </source>
</evidence>
<evidence type="ECO:0000256" key="5">
    <source>
        <dbReference type="ARBA" id="ARBA00022676"/>
    </source>
</evidence>
<feature type="compositionally biased region" description="Acidic residues" evidence="12">
    <location>
        <begin position="658"/>
        <end position="681"/>
    </location>
</feature>
<dbReference type="GO" id="GO:0005978">
    <property type="term" value="P:glycogen biosynthetic process"/>
    <property type="evidence" value="ECO:0007669"/>
    <property type="project" value="UniProtKB-KW"/>
</dbReference>
<evidence type="ECO:0000313" key="14">
    <source>
        <dbReference type="Proteomes" id="UP000009136"/>
    </source>
</evidence>
<keyword evidence="6 11" id="KW-0808">Transferase</keyword>
<evidence type="ECO:0000256" key="6">
    <source>
        <dbReference type="ARBA" id="ARBA00022679"/>
    </source>
</evidence>
<name>A0AAA9RZE5_BOVIN</name>
<dbReference type="CDD" id="cd03793">
    <property type="entry name" value="GT3_GSY2-like"/>
    <property type="match status" value="1"/>
</dbReference>